<organism evidence="1 2">
    <name type="scientific">Microcystis aeruginosa BLCC-F158</name>
    <dbReference type="NCBI Taxonomy" id="2755316"/>
    <lineage>
        <taxon>Bacteria</taxon>
        <taxon>Bacillati</taxon>
        <taxon>Cyanobacteriota</taxon>
        <taxon>Cyanophyceae</taxon>
        <taxon>Oscillatoriophycideae</taxon>
        <taxon>Chroococcales</taxon>
        <taxon>Microcystaceae</taxon>
        <taxon>Microcystis</taxon>
    </lineage>
</organism>
<dbReference type="EMBL" id="JACEGC010000078">
    <property type="protein sequence ID" value="MBC1196520.1"/>
    <property type="molecule type" value="Genomic_DNA"/>
</dbReference>
<comment type="caution">
    <text evidence="1">The sequence shown here is derived from an EMBL/GenBank/DDBJ whole genome shotgun (WGS) entry which is preliminary data.</text>
</comment>
<accession>A0A841V6B2</accession>
<feature type="non-terminal residue" evidence="1">
    <location>
        <position position="206"/>
    </location>
</feature>
<sequence>MNEQRTQAYLNLINQLLSCNDGDEPRIVQKNQELLDEGLVQVMVAVAQQYGNAGRENEMRWLLNIAQQLAAALGLSGNETTATANTLQDYLNFLMETLRKISENRNPQVIYPFWAQNLDKLDDNLAQILDSWARQTLTQVTPEQAYSIAGDIVNFSDLIQQFPLGNIAAHKEIAVTGYEIVLTIFTFDAFPQNWAVTQNNLAIAYR</sequence>
<protein>
    <submittedName>
        <fullName evidence="1">Uncharacterized protein</fullName>
    </submittedName>
</protein>
<name>A0A841V6B2_MICAE</name>
<gene>
    <name evidence="1" type="ORF">H0901_14990</name>
</gene>
<evidence type="ECO:0000313" key="1">
    <source>
        <dbReference type="EMBL" id="MBC1196520.1"/>
    </source>
</evidence>
<proteinExistence type="predicted"/>
<dbReference type="Proteomes" id="UP000525432">
    <property type="component" value="Unassembled WGS sequence"/>
</dbReference>
<evidence type="ECO:0000313" key="2">
    <source>
        <dbReference type="Proteomes" id="UP000525432"/>
    </source>
</evidence>
<reference evidence="1 2" key="1">
    <citation type="submission" date="2020-07" db="EMBL/GenBank/DDBJ databases">
        <title>Genomes of two Microcystis aeruginosa (Cyanobacteria) strains from Florida (USA) with disparate toxicogenic potential.</title>
        <authorList>
            <person name="Lefler F.W."/>
            <person name="Barbosa M."/>
            <person name="Berthold D.E."/>
            <person name="Laughinghouse H.D. IV."/>
        </authorList>
    </citation>
    <scope>NUCLEOTIDE SEQUENCE [LARGE SCALE GENOMIC DNA]</scope>
    <source>
        <strain evidence="1 2">BLCCF158</strain>
    </source>
</reference>
<dbReference type="AlphaFoldDB" id="A0A841V6B2"/>